<dbReference type="PANTHER" id="PTHR43223:SF2">
    <property type="entry name" value="METALLO-BETA-LACTAMASE DOMAIN-CONTAINING PROTEIN"/>
    <property type="match status" value="1"/>
</dbReference>
<dbReference type="SMART" id="SM00849">
    <property type="entry name" value="Lactamase_B"/>
    <property type="match status" value="1"/>
</dbReference>
<dbReference type="InterPro" id="IPR029228">
    <property type="entry name" value="Alkyl_sulf_dimr"/>
</dbReference>
<dbReference type="GO" id="GO:0046983">
    <property type="term" value="F:protein dimerization activity"/>
    <property type="evidence" value="ECO:0007669"/>
    <property type="project" value="InterPro"/>
</dbReference>
<dbReference type="InterPro" id="IPR036866">
    <property type="entry name" value="RibonucZ/Hydroxyglut_hydro"/>
</dbReference>
<comment type="caution">
    <text evidence="2">The sequence shown here is derived from an EMBL/GenBank/DDBJ whole genome shotgun (WGS) entry which is preliminary data.</text>
</comment>
<evidence type="ECO:0000259" key="1">
    <source>
        <dbReference type="SMART" id="SM00849"/>
    </source>
</evidence>
<dbReference type="SUPFAM" id="SSF56281">
    <property type="entry name" value="Metallo-hydrolase/oxidoreductase"/>
    <property type="match status" value="1"/>
</dbReference>
<dbReference type="EMBL" id="LAZR01001556">
    <property type="protein sequence ID" value="KKN42791.1"/>
    <property type="molecule type" value="Genomic_DNA"/>
</dbReference>
<dbReference type="AlphaFoldDB" id="A0A0F9T1A4"/>
<dbReference type="Pfam" id="PF00753">
    <property type="entry name" value="Lactamase_B"/>
    <property type="match status" value="1"/>
</dbReference>
<accession>A0A0F9T1A4</accession>
<name>A0A0F9T1A4_9ZZZZ</name>
<dbReference type="Gene3D" id="3.60.15.30">
    <property type="entry name" value="Metallo-beta-lactamase domain"/>
    <property type="match status" value="1"/>
</dbReference>
<dbReference type="Pfam" id="PF14863">
    <property type="entry name" value="Alkyl_sulf_dimr"/>
    <property type="match status" value="1"/>
</dbReference>
<feature type="domain" description="Metallo-beta-lactamase" evidence="1">
    <location>
        <begin position="32"/>
        <end position="240"/>
    </location>
</feature>
<reference evidence="2" key="1">
    <citation type="journal article" date="2015" name="Nature">
        <title>Complex archaea that bridge the gap between prokaryotes and eukaryotes.</title>
        <authorList>
            <person name="Spang A."/>
            <person name="Saw J.H."/>
            <person name="Jorgensen S.L."/>
            <person name="Zaremba-Niedzwiedzka K."/>
            <person name="Martijn J."/>
            <person name="Lind A.E."/>
            <person name="van Eijk R."/>
            <person name="Schleper C."/>
            <person name="Guy L."/>
            <person name="Ettema T.J."/>
        </authorList>
    </citation>
    <scope>NUCLEOTIDE SEQUENCE</scope>
</reference>
<dbReference type="InterPro" id="IPR038536">
    <property type="entry name" value="Alkyl/aryl-sulf_dimr_sf"/>
</dbReference>
<sequence>MMKTTNKNINDFIGNFPSKTFADGKCHLIGAFGNVGVVETNDGLLVFDLAIKQYHRRIFKALREFSDKQIKYIIYSHGHFDHCFGYSSIFEEIKKNGWEMPQVIAHENVLRRFDKYRMLDKYHAWLNKNQFASIGAKKRPLVSAQETLNPTIIIHGNENYNFKFGGITFELYHDKGETDDSLWMYFREKKTKIIFTGDLVINPTFPNVGNPNKVQRYPKQWALAMEKMLGKNADYILPGHGSLIEGKDNVKETLLIRAEVMHFVHDEVVKRMNEGKWFEQIFHEMVEIYPDRFKNHKMIRPLYGCYRFAIHAVYRLYHGWYDTGNPTDLFPAKSEDIAKEFLKINNETRYLEHAKKLFSQNKLQLALHILDIIIKGSNAKKKEILIEAYTLKSTILAKKAKKEPSFIAKNSIMNGIEYIKTKINELKKLI</sequence>
<dbReference type="PANTHER" id="PTHR43223">
    <property type="entry name" value="ALKYL/ARYL-SULFATASE"/>
    <property type="match status" value="1"/>
</dbReference>
<dbReference type="InterPro" id="IPR052195">
    <property type="entry name" value="Bact_Alkyl/Aryl-Sulfatase"/>
</dbReference>
<organism evidence="2">
    <name type="scientific">marine sediment metagenome</name>
    <dbReference type="NCBI Taxonomy" id="412755"/>
    <lineage>
        <taxon>unclassified sequences</taxon>
        <taxon>metagenomes</taxon>
        <taxon>ecological metagenomes</taxon>
    </lineage>
</organism>
<evidence type="ECO:0000313" key="2">
    <source>
        <dbReference type="EMBL" id="KKN42791.1"/>
    </source>
</evidence>
<dbReference type="Gene3D" id="1.25.40.880">
    <property type="entry name" value="Alkyl sulfatase, dimerisation domain"/>
    <property type="match status" value="1"/>
</dbReference>
<dbReference type="InterPro" id="IPR001279">
    <property type="entry name" value="Metallo-B-lactamas"/>
</dbReference>
<gene>
    <name evidence="2" type="ORF">LCGC14_0709690</name>
</gene>
<protein>
    <recommendedName>
        <fullName evidence="1">Metallo-beta-lactamase domain-containing protein</fullName>
    </recommendedName>
</protein>
<proteinExistence type="predicted"/>